<evidence type="ECO:0000313" key="2">
    <source>
        <dbReference type="Proteomes" id="UP001606210"/>
    </source>
</evidence>
<dbReference type="Proteomes" id="UP001606210">
    <property type="component" value="Unassembled WGS sequence"/>
</dbReference>
<name>A0ABW7EVM3_9BURK</name>
<organism evidence="1 2">
    <name type="scientific">Pelomonas parva</name>
    <dbReference type="NCBI Taxonomy" id="3299032"/>
    <lineage>
        <taxon>Bacteria</taxon>
        <taxon>Pseudomonadati</taxon>
        <taxon>Pseudomonadota</taxon>
        <taxon>Betaproteobacteria</taxon>
        <taxon>Burkholderiales</taxon>
        <taxon>Sphaerotilaceae</taxon>
        <taxon>Roseateles</taxon>
    </lineage>
</organism>
<reference evidence="1 2" key="1">
    <citation type="submission" date="2024-08" db="EMBL/GenBank/DDBJ databases">
        <authorList>
            <person name="Lu H."/>
        </authorList>
    </citation>
    <scope>NUCLEOTIDE SEQUENCE [LARGE SCALE GENOMIC DNA]</scope>
    <source>
        <strain evidence="1 2">LYH14W</strain>
    </source>
</reference>
<evidence type="ECO:0000313" key="1">
    <source>
        <dbReference type="EMBL" id="MFG6428404.1"/>
    </source>
</evidence>
<dbReference type="RefSeq" id="WP_394475334.1">
    <property type="nucleotide sequence ID" value="NZ_JBIGHV010000001.1"/>
</dbReference>
<accession>A0ABW7EVM3</accession>
<protein>
    <submittedName>
        <fullName evidence="1">Uncharacterized protein</fullName>
    </submittedName>
</protein>
<keyword evidence="2" id="KW-1185">Reference proteome</keyword>
<proteinExistence type="predicted"/>
<dbReference type="EMBL" id="JBIGHV010000001">
    <property type="protein sequence ID" value="MFG6428404.1"/>
    <property type="molecule type" value="Genomic_DNA"/>
</dbReference>
<sequence>MAQTVLYLGNIAQRIDEMQASQQLGPDSRFIGEAGVAVIINPAQITNTGDLHRVLRTLEQAILTDMDVLDAAGQKPGVFQAALEGGAQ</sequence>
<gene>
    <name evidence="1" type="ORF">ACG00Y_00675</name>
</gene>
<comment type="caution">
    <text evidence="1">The sequence shown here is derived from an EMBL/GenBank/DDBJ whole genome shotgun (WGS) entry which is preliminary data.</text>
</comment>